<dbReference type="GO" id="GO:0005313">
    <property type="term" value="F:L-glutamate transmembrane transporter activity"/>
    <property type="evidence" value="ECO:0007669"/>
    <property type="project" value="TreeGrafter"/>
</dbReference>
<dbReference type="HOGENOM" id="CLU_361087_0_0_1"/>
<reference evidence="9 10" key="1">
    <citation type="journal article" date="2005" name="PLoS Biol.">
        <title>The genomes of Oryza sativa: a history of duplications.</title>
        <authorList>
            <person name="Yu J."/>
            <person name="Wang J."/>
            <person name="Lin W."/>
            <person name="Li S."/>
            <person name="Li H."/>
            <person name="Zhou J."/>
            <person name="Ni P."/>
            <person name="Dong W."/>
            <person name="Hu S."/>
            <person name="Zeng C."/>
            <person name="Zhang J."/>
            <person name="Zhang Y."/>
            <person name="Li R."/>
            <person name="Xu Z."/>
            <person name="Li S."/>
            <person name="Li X."/>
            <person name="Zheng H."/>
            <person name="Cong L."/>
            <person name="Lin L."/>
            <person name="Yin J."/>
            <person name="Geng J."/>
            <person name="Li G."/>
            <person name="Shi J."/>
            <person name="Liu J."/>
            <person name="Lv H."/>
            <person name="Li J."/>
            <person name="Wang J."/>
            <person name="Deng Y."/>
            <person name="Ran L."/>
            <person name="Shi X."/>
            <person name="Wang X."/>
            <person name="Wu Q."/>
            <person name="Li C."/>
            <person name="Ren X."/>
            <person name="Wang J."/>
            <person name="Wang X."/>
            <person name="Li D."/>
            <person name="Liu D."/>
            <person name="Zhang X."/>
            <person name="Ji Z."/>
            <person name="Zhao W."/>
            <person name="Sun Y."/>
            <person name="Zhang Z."/>
            <person name="Bao J."/>
            <person name="Han Y."/>
            <person name="Dong L."/>
            <person name="Ji J."/>
            <person name="Chen P."/>
            <person name="Wu S."/>
            <person name="Liu J."/>
            <person name="Xiao Y."/>
            <person name="Bu D."/>
            <person name="Tan J."/>
            <person name="Yang L."/>
            <person name="Ye C."/>
            <person name="Zhang J."/>
            <person name="Xu J."/>
            <person name="Zhou Y."/>
            <person name="Yu Y."/>
            <person name="Zhang B."/>
            <person name="Zhuang S."/>
            <person name="Wei H."/>
            <person name="Liu B."/>
            <person name="Lei M."/>
            <person name="Yu H."/>
            <person name="Li Y."/>
            <person name="Xu H."/>
            <person name="Wei S."/>
            <person name="He X."/>
            <person name="Fang L."/>
            <person name="Zhang Z."/>
            <person name="Zhang Y."/>
            <person name="Huang X."/>
            <person name="Su Z."/>
            <person name="Tong W."/>
            <person name="Li J."/>
            <person name="Tong Z."/>
            <person name="Li S."/>
            <person name="Ye J."/>
            <person name="Wang L."/>
            <person name="Fang L."/>
            <person name="Lei T."/>
            <person name="Chen C."/>
            <person name="Chen H."/>
            <person name="Xu Z."/>
            <person name="Li H."/>
            <person name="Huang H."/>
            <person name="Zhang F."/>
            <person name="Xu H."/>
            <person name="Li N."/>
            <person name="Zhao C."/>
            <person name="Li S."/>
            <person name="Dong L."/>
            <person name="Huang Y."/>
            <person name="Li L."/>
            <person name="Xi Y."/>
            <person name="Qi Q."/>
            <person name="Li W."/>
            <person name="Zhang B."/>
            <person name="Hu W."/>
            <person name="Zhang Y."/>
            <person name="Tian X."/>
            <person name="Jiao Y."/>
            <person name="Liang X."/>
            <person name="Jin J."/>
            <person name="Gao L."/>
            <person name="Zheng W."/>
            <person name="Hao B."/>
            <person name="Liu S."/>
            <person name="Wang W."/>
            <person name="Yuan L."/>
            <person name="Cao M."/>
            <person name="McDermott J."/>
            <person name="Samudrala R."/>
            <person name="Wang J."/>
            <person name="Wong G.K."/>
            <person name="Yang H."/>
        </authorList>
    </citation>
    <scope>NUCLEOTIDE SEQUENCE [LARGE SCALE GENOMIC DNA]</scope>
    <source>
        <strain evidence="10">cv. 93-11</strain>
    </source>
</reference>
<feature type="transmembrane region" description="Helical" evidence="7">
    <location>
        <begin position="622"/>
        <end position="646"/>
    </location>
</feature>
<dbReference type="OMA" id="CKTNGMA"/>
<proteinExistence type="predicted"/>
<gene>
    <name evidence="9" type="ORF">OsI_05159</name>
</gene>
<evidence type="ECO:0000256" key="3">
    <source>
        <dbReference type="ARBA" id="ARBA00022692"/>
    </source>
</evidence>
<keyword evidence="10" id="KW-1185">Reference proteome</keyword>
<feature type="transmembrane region" description="Helical" evidence="7">
    <location>
        <begin position="511"/>
        <end position="529"/>
    </location>
</feature>
<sequence length="864" mass="94006">MATKLVVLGIPWDVDTEGLREYMGKFGPLDDCVVMKERSSGRSRGFGYVTFSSADDAKNVLECEHVLGNRTLEVKIATPKEEMKSQGSKKATRIFVARIPQSVDESMFRRHFEAYGEITDLYMPKEHGSKGHRGIGFITFQSAESVDSIMQDSHELDGTTVVVDRATPKDEEVRYPPSRGASQGGYGAYNAYISAATRYAALGAPTLYDHPGSAYGSKSSATKITGGGYYGSSQGMGNKKIFVGRLPQEANTEDLRHYFGKFGRIVDAYIPKDPKRSGHRGFGFVTFADEGVADRVARRSHEILGHEVAIDTAAPLEGDSGGGYMEPMDLYGAYGSMRTYGRFCSGIDYDPGFQLRLLLLHHLRADRRHDDVRHGAALRRAGSMTLGWLVVAAFNGCVALSMAEICSAYPTSGGLYYWSAKLAGKVWAPLASWVTGWFNIVGQWACTTSVDFSLAQLLQVIILLATGGANGGGYMASKYVVLAIYSAILILHGLINSLPIRWLSWFGQLGAFWNVAGAFSLTILIPAVAKERVSPEFIFTHFNAENGAGIHDKAYILAAGLLMSQYSLIGYDTSAHIVILNFLIAEQSLVSRCIHTIHPLIFSSHINIQIEETKNADWSGPIGIITSVALSTMFGWIYLIALTSIMTDIPYLLNPSNDAGGYAIAQALYTSFHRRYGTGAGALACLGVIAVAIFLCGSACITSNSRMGYAFSRDGAMPLSRVWHRVDSREVPLNVVWLSVAVAFVMALTSLGSQVAFQAMVSVTTLGLYIAYALPVFFRVTTARKSFVPGPFHLGRYGLVVGWMAVVWVATVTVLFSLPVAYPVAKETFNYTPVAVGGVLLLSLVAWVFHARFWFQGPVTNVDA</sequence>
<feature type="transmembrane region" description="Helical" evidence="7">
    <location>
        <begin position="452"/>
        <end position="472"/>
    </location>
</feature>
<dbReference type="AlphaFoldDB" id="B8A940"/>
<dbReference type="GO" id="GO:0015189">
    <property type="term" value="F:L-lysine transmembrane transporter activity"/>
    <property type="evidence" value="ECO:0007669"/>
    <property type="project" value="TreeGrafter"/>
</dbReference>
<evidence type="ECO:0000256" key="5">
    <source>
        <dbReference type="ARBA" id="ARBA00023136"/>
    </source>
</evidence>
<dbReference type="GO" id="GO:0015180">
    <property type="term" value="F:L-alanine transmembrane transporter activity"/>
    <property type="evidence" value="ECO:0007669"/>
    <property type="project" value="TreeGrafter"/>
</dbReference>
<protein>
    <recommendedName>
        <fullName evidence="8">RRM domain-containing protein</fullName>
    </recommendedName>
</protein>
<comment type="subcellular location">
    <subcellularLocation>
        <location evidence="1">Membrane</location>
        <topology evidence="1">Multi-pass membrane protein</topology>
    </subcellularLocation>
</comment>
<evidence type="ECO:0000259" key="8">
    <source>
        <dbReference type="PROSITE" id="PS50102"/>
    </source>
</evidence>
<evidence type="ECO:0000256" key="4">
    <source>
        <dbReference type="ARBA" id="ARBA00022989"/>
    </source>
</evidence>
<dbReference type="InterPro" id="IPR012677">
    <property type="entry name" value="Nucleotide-bd_a/b_plait_sf"/>
</dbReference>
<dbReference type="Pfam" id="PF13520">
    <property type="entry name" value="AA_permease_2"/>
    <property type="match status" value="2"/>
</dbReference>
<dbReference type="SMART" id="SM00360">
    <property type="entry name" value="RRM"/>
    <property type="match status" value="3"/>
</dbReference>
<feature type="domain" description="RRM" evidence="8">
    <location>
        <begin position="92"/>
        <end position="168"/>
    </location>
</feature>
<keyword evidence="3 7" id="KW-0812">Transmembrane</keyword>
<dbReference type="Gene3D" id="1.20.1740.10">
    <property type="entry name" value="Amino acid/polyamine transporter I"/>
    <property type="match status" value="1"/>
</dbReference>
<feature type="domain" description="RRM" evidence="8">
    <location>
        <begin position="239"/>
        <end position="315"/>
    </location>
</feature>
<keyword evidence="2" id="KW-0813">Transport</keyword>
<organism evidence="9 10">
    <name type="scientific">Oryza sativa subsp. indica</name>
    <name type="common">Rice</name>
    <dbReference type="NCBI Taxonomy" id="39946"/>
    <lineage>
        <taxon>Eukaryota</taxon>
        <taxon>Viridiplantae</taxon>
        <taxon>Streptophyta</taxon>
        <taxon>Embryophyta</taxon>
        <taxon>Tracheophyta</taxon>
        <taxon>Spermatophyta</taxon>
        <taxon>Magnoliopsida</taxon>
        <taxon>Liliopsida</taxon>
        <taxon>Poales</taxon>
        <taxon>Poaceae</taxon>
        <taxon>BOP clade</taxon>
        <taxon>Oryzoideae</taxon>
        <taxon>Oryzeae</taxon>
        <taxon>Oryzinae</taxon>
        <taxon>Oryza</taxon>
        <taxon>Oryza sativa</taxon>
    </lineage>
</organism>
<evidence type="ECO:0000256" key="6">
    <source>
        <dbReference type="PROSITE-ProRule" id="PRU00176"/>
    </source>
</evidence>
<dbReference type="GO" id="GO:0015185">
    <property type="term" value="F:gamma-aminobutyric acid transmembrane transporter activity"/>
    <property type="evidence" value="ECO:0007669"/>
    <property type="project" value="TreeGrafter"/>
</dbReference>
<dbReference type="Proteomes" id="UP000007015">
    <property type="component" value="Chromosome 1"/>
</dbReference>
<name>B8A940_ORYSI</name>
<dbReference type="PANTHER" id="PTHR45649">
    <property type="entry name" value="AMINO-ACID PERMEASE BAT1"/>
    <property type="match status" value="1"/>
</dbReference>
<evidence type="ECO:0000313" key="10">
    <source>
        <dbReference type="Proteomes" id="UP000007015"/>
    </source>
</evidence>
<dbReference type="PROSITE" id="PS50102">
    <property type="entry name" value="RRM"/>
    <property type="match status" value="3"/>
</dbReference>
<accession>B8A940</accession>
<dbReference type="GO" id="GO:0016020">
    <property type="term" value="C:membrane"/>
    <property type="evidence" value="ECO:0007669"/>
    <property type="project" value="UniProtKB-SubCell"/>
</dbReference>
<feature type="transmembrane region" description="Helical" evidence="7">
    <location>
        <begin position="828"/>
        <end position="849"/>
    </location>
</feature>
<evidence type="ECO:0000256" key="7">
    <source>
        <dbReference type="SAM" id="Phobius"/>
    </source>
</evidence>
<keyword evidence="6" id="KW-0694">RNA-binding</keyword>
<dbReference type="InterPro" id="IPR002293">
    <property type="entry name" value="AA/rel_permease1"/>
</dbReference>
<dbReference type="FunFam" id="3.30.70.330:FF:000364">
    <property type="entry name" value="heterogeneous nuclear ribonucleoprotein 1"/>
    <property type="match status" value="1"/>
</dbReference>
<feature type="transmembrane region" description="Helical" evidence="7">
    <location>
        <begin position="479"/>
        <end position="499"/>
    </location>
</feature>
<dbReference type="InterPro" id="IPR035979">
    <property type="entry name" value="RBD_domain_sf"/>
</dbReference>
<feature type="domain" description="RRM" evidence="8">
    <location>
        <begin position="3"/>
        <end position="79"/>
    </location>
</feature>
<evidence type="ECO:0000256" key="2">
    <source>
        <dbReference type="ARBA" id="ARBA00022448"/>
    </source>
</evidence>
<dbReference type="InterPro" id="IPR000504">
    <property type="entry name" value="RRM_dom"/>
</dbReference>
<feature type="transmembrane region" description="Helical" evidence="7">
    <location>
        <begin position="731"/>
        <end position="749"/>
    </location>
</feature>
<dbReference type="GO" id="GO:0003723">
    <property type="term" value="F:RNA binding"/>
    <property type="evidence" value="ECO:0007669"/>
    <property type="project" value="UniProtKB-UniRule"/>
</dbReference>
<evidence type="ECO:0000256" key="1">
    <source>
        <dbReference type="ARBA" id="ARBA00004141"/>
    </source>
</evidence>
<feature type="transmembrane region" description="Helical" evidence="7">
    <location>
        <begin position="386"/>
        <end position="410"/>
    </location>
</feature>
<dbReference type="EMBL" id="CM000126">
    <property type="protein sequence ID" value="EEC72139.1"/>
    <property type="molecule type" value="Genomic_DNA"/>
</dbReference>
<dbReference type="Pfam" id="PF00076">
    <property type="entry name" value="RRM_1"/>
    <property type="match status" value="3"/>
</dbReference>
<feature type="transmembrane region" description="Helical" evidence="7">
    <location>
        <begin position="799"/>
        <end position="822"/>
    </location>
</feature>
<dbReference type="PANTHER" id="PTHR45649:SF18">
    <property type="entry name" value="OS01G0945100 PROTEIN"/>
    <property type="match status" value="1"/>
</dbReference>
<keyword evidence="4 7" id="KW-1133">Transmembrane helix</keyword>
<dbReference type="SUPFAM" id="SSF54928">
    <property type="entry name" value="RNA-binding domain, RBD"/>
    <property type="match status" value="2"/>
</dbReference>
<feature type="transmembrane region" description="Helical" evidence="7">
    <location>
        <begin position="680"/>
        <end position="701"/>
    </location>
</feature>
<evidence type="ECO:0000313" key="9">
    <source>
        <dbReference type="EMBL" id="EEC72139.1"/>
    </source>
</evidence>
<dbReference type="Gene3D" id="3.30.70.330">
    <property type="match status" value="3"/>
</dbReference>
<feature type="transmembrane region" description="Helical" evidence="7">
    <location>
        <begin position="755"/>
        <end position="778"/>
    </location>
</feature>
<keyword evidence="5 7" id="KW-0472">Membrane</keyword>
<feature type="transmembrane region" description="Helical" evidence="7">
    <location>
        <begin position="422"/>
        <end position="440"/>
    </location>
</feature>
<dbReference type="FunFam" id="3.30.70.330:FF:000519">
    <property type="entry name" value="heterogeneous nuclear ribonucleoprotein 1"/>
    <property type="match status" value="1"/>
</dbReference>
<dbReference type="STRING" id="39946.B8A940"/>
<dbReference type="Gramene" id="BGIOSGA000126-TA">
    <property type="protein sequence ID" value="BGIOSGA000126-PA"/>
    <property type="gene ID" value="BGIOSGA000126"/>
</dbReference>